<evidence type="ECO:0000313" key="2">
    <source>
        <dbReference type="EMBL" id="CAH0520873.1"/>
    </source>
</evidence>
<dbReference type="Pfam" id="PF00155">
    <property type="entry name" value="Aminotran_1_2"/>
    <property type="match status" value="1"/>
</dbReference>
<dbReference type="InterPro" id="IPR015424">
    <property type="entry name" value="PyrdxlP-dep_Trfase"/>
</dbReference>
<comment type="caution">
    <text evidence="2">The sequence shown here is derived from an EMBL/GenBank/DDBJ whole genome shotgun (WGS) entry which is preliminary data.</text>
</comment>
<dbReference type="SUPFAM" id="SSF53383">
    <property type="entry name" value="PLP-dependent transferases"/>
    <property type="match status" value="1"/>
</dbReference>
<organism evidence="2 3">
    <name type="scientific">Peronospora belbahrii</name>
    <dbReference type="NCBI Taxonomy" id="622444"/>
    <lineage>
        <taxon>Eukaryota</taxon>
        <taxon>Sar</taxon>
        <taxon>Stramenopiles</taxon>
        <taxon>Oomycota</taxon>
        <taxon>Peronosporomycetes</taxon>
        <taxon>Peronosporales</taxon>
        <taxon>Peronosporaceae</taxon>
        <taxon>Peronospora</taxon>
    </lineage>
</organism>
<feature type="domain" description="Aminotransferase class I/classII large" evidence="1">
    <location>
        <begin position="93"/>
        <end position="268"/>
    </location>
</feature>
<reference evidence="2 3" key="1">
    <citation type="submission" date="2021-11" db="EMBL/GenBank/DDBJ databases">
        <authorList>
            <person name="Islam A."/>
            <person name="Islam S."/>
            <person name="Flora M.S."/>
            <person name="Rahman M."/>
            <person name="Ziaur R.M."/>
            <person name="Epstein J.H."/>
            <person name="Hassan M."/>
            <person name="Klassen M."/>
            <person name="Woodard K."/>
            <person name="Webb A."/>
            <person name="Webby R.J."/>
            <person name="El Zowalaty M.E."/>
        </authorList>
    </citation>
    <scope>NUCLEOTIDE SEQUENCE [LARGE SCALE GENOMIC DNA]</scope>
    <source>
        <strain evidence="2">Pbs1</strain>
    </source>
</reference>
<dbReference type="InterPro" id="IPR015422">
    <property type="entry name" value="PyrdxlP-dep_Trfase_small"/>
</dbReference>
<dbReference type="Proteomes" id="UP001158986">
    <property type="component" value="Unassembled WGS sequence"/>
</dbReference>
<evidence type="ECO:0000259" key="1">
    <source>
        <dbReference type="Pfam" id="PF00155"/>
    </source>
</evidence>
<evidence type="ECO:0000313" key="3">
    <source>
        <dbReference type="Proteomes" id="UP001158986"/>
    </source>
</evidence>
<dbReference type="Gene3D" id="3.40.640.10">
    <property type="entry name" value="Type I PLP-dependent aspartate aminotransferase-like (Major domain)"/>
    <property type="match status" value="2"/>
</dbReference>
<dbReference type="EMBL" id="CAKLCB010000373">
    <property type="protein sequence ID" value="CAH0520873.1"/>
    <property type="molecule type" value="Genomic_DNA"/>
</dbReference>
<keyword evidence="3" id="KW-1185">Reference proteome</keyword>
<dbReference type="InterPro" id="IPR004839">
    <property type="entry name" value="Aminotransferase_I/II_large"/>
</dbReference>
<gene>
    <name evidence="2" type="ORF">PBS001_LOCUS7338</name>
</gene>
<name>A0ABN8D610_9STRA</name>
<dbReference type="InterPro" id="IPR015421">
    <property type="entry name" value="PyrdxlP-dep_Trfase_major"/>
</dbReference>
<protein>
    <recommendedName>
        <fullName evidence="1">Aminotransferase class I/classII large domain-containing protein</fullName>
    </recommendedName>
</protein>
<dbReference type="PANTHER" id="PTHR42858:SF1">
    <property type="entry name" value="LD15494P"/>
    <property type="match status" value="1"/>
</dbReference>
<accession>A0ABN8D610</accession>
<sequence>MARFTPKQDPAMLQYGYAKGFAGFREAIAKFVADATFTKEIDPETVMVTAEPTYFLAHNIFRELSLDLKGMHTGKDGIDLDALEVTLASAMFRHQCKRLVVLVQKYGFRIISDEPYNLLHLNGGGLPSLSSFDDSGLVVSLGSFSKILAPGLRLGWAQSSRETIEKLSTIGKLVVAAVRILSLRRSFIPCWSRTFCYLTLTFKSVLRARKTVMCSSLRKHCSNVVFVEPFGGYFVWLQLPEGVHTALLLKIAESRHGVAFTPGTRCSLGTLHDNDGGDDAMTQYARLSFAF</sequence>
<dbReference type="CDD" id="cd00609">
    <property type="entry name" value="AAT_like"/>
    <property type="match status" value="1"/>
</dbReference>
<dbReference type="PANTHER" id="PTHR42858">
    <property type="entry name" value="AMINOTRANSFERASE"/>
    <property type="match status" value="1"/>
</dbReference>
<proteinExistence type="predicted"/>
<dbReference type="Gene3D" id="3.90.1150.10">
    <property type="entry name" value="Aspartate Aminotransferase, domain 1"/>
    <property type="match status" value="1"/>
</dbReference>